<feature type="compositionally biased region" description="Basic residues" evidence="1">
    <location>
        <begin position="50"/>
        <end position="61"/>
    </location>
</feature>
<feature type="region of interest" description="Disordered" evidence="1">
    <location>
        <begin position="1"/>
        <end position="82"/>
    </location>
</feature>
<evidence type="ECO:0000313" key="2">
    <source>
        <dbReference type="EMBL" id="MPC85397.1"/>
    </source>
</evidence>
<dbReference type="EMBL" id="VSRR010068342">
    <property type="protein sequence ID" value="MPC85397.1"/>
    <property type="molecule type" value="Genomic_DNA"/>
</dbReference>
<organism evidence="2 3">
    <name type="scientific">Portunus trituberculatus</name>
    <name type="common">Swimming crab</name>
    <name type="synonym">Neptunus trituberculatus</name>
    <dbReference type="NCBI Taxonomy" id="210409"/>
    <lineage>
        <taxon>Eukaryota</taxon>
        <taxon>Metazoa</taxon>
        <taxon>Ecdysozoa</taxon>
        <taxon>Arthropoda</taxon>
        <taxon>Crustacea</taxon>
        <taxon>Multicrustacea</taxon>
        <taxon>Malacostraca</taxon>
        <taxon>Eumalacostraca</taxon>
        <taxon>Eucarida</taxon>
        <taxon>Decapoda</taxon>
        <taxon>Pleocyemata</taxon>
        <taxon>Brachyura</taxon>
        <taxon>Eubrachyura</taxon>
        <taxon>Portunoidea</taxon>
        <taxon>Portunidae</taxon>
        <taxon>Portuninae</taxon>
        <taxon>Portunus</taxon>
    </lineage>
</organism>
<name>A0A5B7IVA8_PORTR</name>
<accession>A0A5B7IVA8</accession>
<gene>
    <name evidence="2" type="ORF">E2C01_080169</name>
</gene>
<protein>
    <submittedName>
        <fullName evidence="2">Uncharacterized protein</fullName>
    </submittedName>
</protein>
<sequence>MGSEILEVATFRPPFPPLHHPSLSPSTFPPFLTPSLLRPSPHDGHGHLTPGKRPRPRHRSWLRPPPYDPPAVNPSSTNTRSN</sequence>
<evidence type="ECO:0000313" key="3">
    <source>
        <dbReference type="Proteomes" id="UP000324222"/>
    </source>
</evidence>
<comment type="caution">
    <text evidence="2">The sequence shown here is derived from an EMBL/GenBank/DDBJ whole genome shotgun (WGS) entry which is preliminary data.</text>
</comment>
<dbReference type="Proteomes" id="UP000324222">
    <property type="component" value="Unassembled WGS sequence"/>
</dbReference>
<keyword evidence="3" id="KW-1185">Reference proteome</keyword>
<feature type="compositionally biased region" description="Pro residues" evidence="1">
    <location>
        <begin position="63"/>
        <end position="72"/>
    </location>
</feature>
<dbReference type="AlphaFoldDB" id="A0A5B7IVA8"/>
<reference evidence="2 3" key="1">
    <citation type="submission" date="2019-05" db="EMBL/GenBank/DDBJ databases">
        <title>Another draft genome of Portunus trituberculatus and its Hox gene families provides insights of decapod evolution.</title>
        <authorList>
            <person name="Jeong J.-H."/>
            <person name="Song I."/>
            <person name="Kim S."/>
            <person name="Choi T."/>
            <person name="Kim D."/>
            <person name="Ryu S."/>
            <person name="Kim W."/>
        </authorList>
    </citation>
    <scope>NUCLEOTIDE SEQUENCE [LARGE SCALE GENOMIC DNA]</scope>
    <source>
        <tissue evidence="2">Muscle</tissue>
    </source>
</reference>
<evidence type="ECO:0000256" key="1">
    <source>
        <dbReference type="SAM" id="MobiDB-lite"/>
    </source>
</evidence>
<proteinExistence type="predicted"/>
<feature type="compositionally biased region" description="Polar residues" evidence="1">
    <location>
        <begin position="73"/>
        <end position="82"/>
    </location>
</feature>